<evidence type="ECO:0000256" key="1">
    <source>
        <dbReference type="SAM" id="Phobius"/>
    </source>
</evidence>
<sequence length="93" mass="11205">MNWVLLVVRGYKYLVRLHFCDIASILMRLLYFNVYVNGYLAFEYLDLSLITCLHIRWLPHFMLTLLSMLKEHFVDQTMKNQEFERLTNTTGLL</sequence>
<organism evidence="2">
    <name type="scientific">Medicago truncatula</name>
    <name type="common">Barrel medic</name>
    <name type="synonym">Medicago tribuloides</name>
    <dbReference type="NCBI Taxonomy" id="3880"/>
    <lineage>
        <taxon>Eukaryota</taxon>
        <taxon>Viridiplantae</taxon>
        <taxon>Streptophyta</taxon>
        <taxon>Embryophyta</taxon>
        <taxon>Tracheophyta</taxon>
        <taxon>Spermatophyta</taxon>
        <taxon>Magnoliopsida</taxon>
        <taxon>eudicotyledons</taxon>
        <taxon>Gunneridae</taxon>
        <taxon>Pentapetalae</taxon>
        <taxon>rosids</taxon>
        <taxon>fabids</taxon>
        <taxon>Fabales</taxon>
        <taxon>Fabaceae</taxon>
        <taxon>Papilionoideae</taxon>
        <taxon>50 kb inversion clade</taxon>
        <taxon>NPAAA clade</taxon>
        <taxon>Hologalegina</taxon>
        <taxon>IRL clade</taxon>
        <taxon>Trifolieae</taxon>
        <taxon>Medicago</taxon>
    </lineage>
</organism>
<keyword evidence="6" id="KW-1185">Reference proteome</keyword>
<dbReference type="EMBL" id="CM001223">
    <property type="protein sequence ID" value="AES80226.1"/>
    <property type="molecule type" value="Genomic_DNA"/>
</dbReference>
<evidence type="ECO:0000313" key="5">
    <source>
        <dbReference type="EnsemblPlants" id="AES80226"/>
    </source>
</evidence>
<reference evidence="2" key="1">
    <citation type="submission" date="2004-05" db="EMBL/GenBank/DDBJ databases">
        <authorList>
            <person name="Town C.D."/>
        </authorList>
    </citation>
    <scope>NUCLEOTIDE SEQUENCE</scope>
</reference>
<evidence type="ECO:0000313" key="4">
    <source>
        <dbReference type="EMBL" id="RHN46993.1"/>
    </source>
</evidence>
<name>A2Q214_MEDTR</name>
<evidence type="ECO:0000313" key="7">
    <source>
        <dbReference type="Proteomes" id="UP000265566"/>
    </source>
</evidence>
<dbReference type="STRING" id="3880.A2Q214"/>
<dbReference type="PANTHER" id="PTHR34590:SF6">
    <property type="entry name" value="RECEPTOR-LIKE KINASE"/>
    <property type="match status" value="1"/>
</dbReference>
<keyword evidence="1" id="KW-0812">Transmembrane</keyword>
<feature type="transmembrane region" description="Helical" evidence="1">
    <location>
        <begin position="47"/>
        <end position="69"/>
    </location>
</feature>
<proteinExistence type="predicted"/>
<dbReference type="Gene3D" id="2.60.120.430">
    <property type="entry name" value="Galactose-binding lectin"/>
    <property type="match status" value="1"/>
</dbReference>
<evidence type="ECO:0000313" key="2">
    <source>
        <dbReference type="EMBL" id="ABN05981.1"/>
    </source>
</evidence>
<dbReference type="AlphaFoldDB" id="A2Q214"/>
<accession>A2Q214</accession>
<protein>
    <submittedName>
        <fullName evidence="3">Carbohydrate-binding protein of the ER protein</fullName>
    </submittedName>
</protein>
<gene>
    <name evidence="3" type="ordered locus">MTR_7g078200</name>
    <name evidence="2" type="ORF">MtrDRAFT_AC149204g22v2</name>
    <name evidence="4" type="ORF">MtrunA17_Chr7g0248141</name>
</gene>
<evidence type="ECO:0000313" key="3">
    <source>
        <dbReference type="EMBL" id="AES80226.1"/>
    </source>
</evidence>
<reference evidence="2" key="2">
    <citation type="submission" date="2007-03" db="EMBL/GenBank/DDBJ databases">
        <authorList>
            <consortium name="The International Medicago Genome Annotation Group"/>
        </authorList>
    </citation>
    <scope>NUCLEOTIDE SEQUENCE</scope>
</reference>
<dbReference type="EMBL" id="AC149204">
    <property type="protein sequence ID" value="ABN05981.1"/>
    <property type="molecule type" value="Genomic_DNA"/>
</dbReference>
<reference evidence="5" key="5">
    <citation type="submission" date="2015-04" db="UniProtKB">
        <authorList>
            <consortium name="EnsemblPlants"/>
        </authorList>
    </citation>
    <scope>IDENTIFICATION</scope>
    <source>
        <strain evidence="5">cv. Jemalong A17</strain>
    </source>
</reference>
<dbReference type="EMBL" id="PSQE01000007">
    <property type="protein sequence ID" value="RHN46993.1"/>
    <property type="molecule type" value="Genomic_DNA"/>
</dbReference>
<dbReference type="PaxDb" id="3880-AES80226"/>
<dbReference type="Gramene" id="rna41538">
    <property type="protein sequence ID" value="RHN46993.1"/>
    <property type="gene ID" value="gene41538"/>
</dbReference>
<dbReference type="HOGENOM" id="CLU_2403033_0_0_1"/>
<reference evidence="3 6" key="4">
    <citation type="journal article" date="2014" name="BMC Genomics">
        <title>An improved genome release (version Mt4.0) for the model legume Medicago truncatula.</title>
        <authorList>
            <person name="Tang H."/>
            <person name="Krishnakumar V."/>
            <person name="Bidwell S."/>
            <person name="Rosen B."/>
            <person name="Chan A."/>
            <person name="Zhou S."/>
            <person name="Gentzbittel L."/>
            <person name="Childs K.L."/>
            <person name="Yandell M."/>
            <person name="Gundlach H."/>
            <person name="Mayer K.F."/>
            <person name="Schwartz D.C."/>
            <person name="Town C.D."/>
        </authorList>
    </citation>
    <scope>GENOME REANNOTATION</scope>
    <source>
        <strain evidence="5 6">cv. Jemalong A17</strain>
    </source>
</reference>
<feature type="transmembrane region" description="Helical" evidence="1">
    <location>
        <begin position="13"/>
        <end position="35"/>
    </location>
</feature>
<keyword evidence="1" id="KW-0472">Membrane</keyword>
<reference evidence="7" key="6">
    <citation type="journal article" date="2018" name="Nat. Plants">
        <title>Whole-genome landscape of Medicago truncatula symbiotic genes.</title>
        <authorList>
            <person name="Pecrix Y."/>
            <person name="Staton S.E."/>
            <person name="Sallet E."/>
            <person name="Lelandais-Briere C."/>
            <person name="Moreau S."/>
            <person name="Carrere S."/>
            <person name="Blein T."/>
            <person name="Jardinaud M.F."/>
            <person name="Latrasse D."/>
            <person name="Zouine M."/>
            <person name="Zahm M."/>
            <person name="Kreplak J."/>
            <person name="Mayjonade B."/>
            <person name="Satge C."/>
            <person name="Perez M."/>
            <person name="Cauet S."/>
            <person name="Marande W."/>
            <person name="Chantry-Darmon C."/>
            <person name="Lopez-Roques C."/>
            <person name="Bouchez O."/>
            <person name="Berard A."/>
            <person name="Debelle F."/>
            <person name="Munos S."/>
            <person name="Bendahmane A."/>
            <person name="Berges H."/>
            <person name="Niebel A."/>
            <person name="Buitink J."/>
            <person name="Frugier F."/>
            <person name="Benhamed M."/>
            <person name="Crespi M."/>
            <person name="Gouzy J."/>
            <person name="Gamas P."/>
        </authorList>
    </citation>
    <scope>NUCLEOTIDE SEQUENCE [LARGE SCALE GENOMIC DNA]</scope>
    <source>
        <strain evidence="7">cv. Jemalong A17</strain>
    </source>
</reference>
<dbReference type="Proteomes" id="UP000002051">
    <property type="component" value="Unassembled WGS sequence"/>
</dbReference>
<dbReference type="Proteomes" id="UP000265566">
    <property type="component" value="Chromosome 7"/>
</dbReference>
<reference evidence="3 6" key="3">
    <citation type="journal article" date="2011" name="Nature">
        <title>The Medicago genome provides insight into the evolution of rhizobial symbioses.</title>
        <authorList>
            <person name="Young N.D."/>
            <person name="Debelle F."/>
            <person name="Oldroyd G.E."/>
            <person name="Geurts R."/>
            <person name="Cannon S.B."/>
            <person name="Udvardi M.K."/>
            <person name="Benedito V.A."/>
            <person name="Mayer K.F."/>
            <person name="Gouzy J."/>
            <person name="Schoof H."/>
            <person name="Van de Peer Y."/>
            <person name="Proost S."/>
            <person name="Cook D.R."/>
            <person name="Meyers B.C."/>
            <person name="Spannagl M."/>
            <person name="Cheung F."/>
            <person name="De Mita S."/>
            <person name="Krishnakumar V."/>
            <person name="Gundlach H."/>
            <person name="Zhou S."/>
            <person name="Mudge J."/>
            <person name="Bharti A.K."/>
            <person name="Murray J.D."/>
            <person name="Naoumkina M.A."/>
            <person name="Rosen B."/>
            <person name="Silverstein K.A."/>
            <person name="Tang H."/>
            <person name="Rombauts S."/>
            <person name="Zhao P.X."/>
            <person name="Zhou P."/>
            <person name="Barbe V."/>
            <person name="Bardou P."/>
            <person name="Bechner M."/>
            <person name="Bellec A."/>
            <person name="Berger A."/>
            <person name="Berges H."/>
            <person name="Bidwell S."/>
            <person name="Bisseling T."/>
            <person name="Choisne N."/>
            <person name="Couloux A."/>
            <person name="Denny R."/>
            <person name="Deshpande S."/>
            <person name="Dai X."/>
            <person name="Doyle J.J."/>
            <person name="Dudez A.M."/>
            <person name="Farmer A.D."/>
            <person name="Fouteau S."/>
            <person name="Franken C."/>
            <person name="Gibelin C."/>
            <person name="Gish J."/>
            <person name="Goldstein S."/>
            <person name="Gonzalez A.J."/>
            <person name="Green P.J."/>
            <person name="Hallab A."/>
            <person name="Hartog M."/>
            <person name="Hua A."/>
            <person name="Humphray S.J."/>
            <person name="Jeong D.H."/>
            <person name="Jing Y."/>
            <person name="Jocker A."/>
            <person name="Kenton S.M."/>
            <person name="Kim D.J."/>
            <person name="Klee K."/>
            <person name="Lai H."/>
            <person name="Lang C."/>
            <person name="Lin S."/>
            <person name="Macmil S.L."/>
            <person name="Magdelenat G."/>
            <person name="Matthews L."/>
            <person name="McCorrison J."/>
            <person name="Monaghan E.L."/>
            <person name="Mun J.H."/>
            <person name="Najar F.Z."/>
            <person name="Nicholson C."/>
            <person name="Noirot C."/>
            <person name="O'Bleness M."/>
            <person name="Paule C.R."/>
            <person name="Poulain J."/>
            <person name="Prion F."/>
            <person name="Qin B."/>
            <person name="Qu C."/>
            <person name="Retzel E.F."/>
            <person name="Riddle C."/>
            <person name="Sallet E."/>
            <person name="Samain S."/>
            <person name="Samson N."/>
            <person name="Sanders I."/>
            <person name="Saurat O."/>
            <person name="Scarpelli C."/>
            <person name="Schiex T."/>
            <person name="Segurens B."/>
            <person name="Severin A.J."/>
            <person name="Sherrier D.J."/>
            <person name="Shi R."/>
            <person name="Sims S."/>
            <person name="Singer S.R."/>
            <person name="Sinharoy S."/>
            <person name="Sterck L."/>
            <person name="Viollet A."/>
            <person name="Wang B.B."/>
            <person name="Wang K."/>
            <person name="Wang M."/>
            <person name="Wang X."/>
            <person name="Warfsmann J."/>
            <person name="Weissenbach J."/>
            <person name="White D.D."/>
            <person name="White J.D."/>
            <person name="Wiley G.B."/>
            <person name="Wincker P."/>
            <person name="Xing Y."/>
            <person name="Yang L."/>
            <person name="Yao Z."/>
            <person name="Ying F."/>
            <person name="Zhai J."/>
            <person name="Zhou L."/>
            <person name="Zuber A."/>
            <person name="Denarie J."/>
            <person name="Dixon R.A."/>
            <person name="May G.D."/>
            <person name="Schwartz D.C."/>
            <person name="Rogers J."/>
            <person name="Quetier F."/>
            <person name="Town C.D."/>
            <person name="Roe B.A."/>
        </authorList>
    </citation>
    <scope>NUCLEOTIDE SEQUENCE [LARGE SCALE GENOMIC DNA]</scope>
    <source>
        <strain evidence="3">A17</strain>
        <strain evidence="5 6">cv. Jemalong A17</strain>
    </source>
</reference>
<dbReference type="GO" id="GO:0004714">
    <property type="term" value="F:transmembrane receptor protein tyrosine kinase activity"/>
    <property type="evidence" value="ECO:0007669"/>
    <property type="project" value="InterPro"/>
</dbReference>
<dbReference type="PANTHER" id="PTHR34590">
    <property type="entry name" value="OS03G0124300 PROTEIN-RELATED"/>
    <property type="match status" value="1"/>
</dbReference>
<reference evidence="4" key="7">
    <citation type="journal article" date="2018" name="Nat. Plants">
        <title>Whole-genome landscape of Medicago truncatula symbiotic genes.</title>
        <authorList>
            <person name="Pecrix Y."/>
            <person name="Gamas P."/>
            <person name="Carrere S."/>
        </authorList>
    </citation>
    <scope>NUCLEOTIDE SEQUENCE</scope>
    <source>
        <tissue evidence="4">Leaves</tissue>
    </source>
</reference>
<dbReference type="EnsemblPlants" id="AES80226">
    <property type="protein sequence ID" value="AES80226"/>
    <property type="gene ID" value="MTR_7g078200"/>
</dbReference>
<keyword evidence="1" id="KW-1133">Transmembrane helix</keyword>
<evidence type="ECO:0000313" key="6">
    <source>
        <dbReference type="Proteomes" id="UP000002051"/>
    </source>
</evidence>
<dbReference type="InterPro" id="IPR045272">
    <property type="entry name" value="ANXUR1/2-like"/>
</dbReference>